<organism evidence="1">
    <name type="scientific">Alcelaphine gammaherpesvirus 1</name>
    <name type="common">wildebeest herpesvirus</name>
    <dbReference type="NCBI Taxonomy" id="35252"/>
    <lineage>
        <taxon>Viruses</taxon>
        <taxon>Duplodnaviria</taxon>
        <taxon>Heunggongvirae</taxon>
        <taxon>Peploviricota</taxon>
        <taxon>Herviviricetes</taxon>
        <taxon>Herpesvirales</taxon>
        <taxon>Orthoherpesviridae</taxon>
        <taxon>Gammaherpesvirinae</taxon>
        <taxon>Macavirus</taxon>
        <taxon>Macavirus alcelaphinegamma1</taxon>
    </lineage>
</organism>
<proteinExistence type="predicted"/>
<dbReference type="EMBL" id="X80112">
    <property type="protein sequence ID" value="CAA56421.1"/>
    <property type="molecule type" value="Genomic_DNA"/>
</dbReference>
<reference evidence="1" key="2">
    <citation type="journal article" date="1995" name="Vet. Microbiol.">
        <title>Identification of a region of the alcelaphine herpesvirus-1 genome associated with virulence for rabbits.</title>
        <authorList>
            <person name="Handley J.A."/>
            <person name="Sargan D.R."/>
            <person name="Herring A.J."/>
            <person name="Reid H.W."/>
        </authorList>
    </citation>
    <scope>NUCLEOTIDE SEQUENCE</scope>
    <source>
        <strain evidence="1">C500</strain>
    </source>
</reference>
<sequence length="98" mass="10721">MPYTLMDPCAVLLSSGSNAPWDRRKGIHRNTKVKTIGTPVTPVYLTISDDDLDDAKVLQEVVLKSLLFQAEILQVEAGKNLLLYHLGTTNPASPELCA</sequence>
<gene>
    <name evidence="1" type="primary">unnamed</name>
</gene>
<reference evidence="1" key="1">
    <citation type="submission" date="1994-07" db="EMBL/GenBank/DDBJ databases">
        <authorList>
            <person name="Handley J."/>
        </authorList>
    </citation>
    <scope>NUCLEOTIDE SEQUENCE</scope>
    <source>
        <strain evidence="1">C500</strain>
    </source>
</reference>
<protein>
    <submittedName>
        <fullName evidence="1">Unnamed protein</fullName>
    </submittedName>
</protein>
<name>Q89864_9GAMA</name>
<accession>Q89864</accession>
<evidence type="ECO:0000313" key="1">
    <source>
        <dbReference type="EMBL" id="CAA56421.1"/>
    </source>
</evidence>
<dbReference type="EMBL" id="X80112">
    <property type="protein sequence ID" value="CAA56420.1"/>
    <property type="molecule type" value="Genomic_DNA"/>
</dbReference>